<dbReference type="InterPro" id="IPR011030">
    <property type="entry name" value="Lipovitellin_superhlx_dom"/>
</dbReference>
<keyword evidence="1" id="KW-0732">Signal</keyword>
<dbReference type="Proteomes" id="UP000239388">
    <property type="component" value="Unassembled WGS sequence"/>
</dbReference>
<accession>A0A2S8FDE6</accession>
<reference evidence="2 3" key="1">
    <citation type="submission" date="2018-02" db="EMBL/GenBank/DDBJ databases">
        <title>Comparative genomes isolates from brazilian mangrove.</title>
        <authorList>
            <person name="Araujo J.E."/>
            <person name="Taketani R.G."/>
            <person name="Silva M.C.P."/>
            <person name="Loureco M.V."/>
            <person name="Andreote F.D."/>
        </authorList>
    </citation>
    <scope>NUCLEOTIDE SEQUENCE [LARGE SCALE GENOMIC DNA]</scope>
    <source>
        <strain evidence="2 3">NAP PRIS-MGV</strain>
    </source>
</reference>
<sequence length="294" mass="32126">MHPSCRTLAILPVLLLLAQTQGAEPATTSPALRCETILVESSHAEGEWSGIHAAEYLIRLNESPKALAAFRPLAECMTPQYRIGVWRVLAQAEPAPQDKARYIEKIRGVLLDDTADDRLHALESLAKLHASIEAPGELEIVERLADSADYSGRSFAIWRLMQAKPTPKLLDLLMDELKTEDDVRRLRAAFVLGQWKPLPAADQAKLRQLSASEPLESIVFPYLAIAAGQAETKRLAESKNAAHRALALKELTNRGIAVKVAPAVDLADDAPLALRQAAAFALLMKRPNETADAN</sequence>
<organism evidence="2 3">
    <name type="scientific">Blastopirellula marina</name>
    <dbReference type="NCBI Taxonomy" id="124"/>
    <lineage>
        <taxon>Bacteria</taxon>
        <taxon>Pseudomonadati</taxon>
        <taxon>Planctomycetota</taxon>
        <taxon>Planctomycetia</taxon>
        <taxon>Pirellulales</taxon>
        <taxon>Pirellulaceae</taxon>
        <taxon>Blastopirellula</taxon>
    </lineage>
</organism>
<dbReference type="Gene3D" id="1.25.10.10">
    <property type="entry name" value="Leucine-rich Repeat Variant"/>
    <property type="match status" value="1"/>
</dbReference>
<dbReference type="InterPro" id="IPR011989">
    <property type="entry name" value="ARM-like"/>
</dbReference>
<feature type="signal peptide" evidence="1">
    <location>
        <begin position="1"/>
        <end position="23"/>
    </location>
</feature>
<comment type="caution">
    <text evidence="2">The sequence shown here is derived from an EMBL/GenBank/DDBJ whole genome shotgun (WGS) entry which is preliminary data.</text>
</comment>
<gene>
    <name evidence="2" type="ORF">C5Y98_21630</name>
</gene>
<name>A0A2S8FDE6_9BACT</name>
<dbReference type="EMBL" id="PUIB01000021">
    <property type="protein sequence ID" value="PQO30152.1"/>
    <property type="molecule type" value="Genomic_DNA"/>
</dbReference>
<evidence type="ECO:0000313" key="2">
    <source>
        <dbReference type="EMBL" id="PQO30152.1"/>
    </source>
</evidence>
<proteinExistence type="predicted"/>
<evidence type="ECO:0008006" key="4">
    <source>
        <dbReference type="Google" id="ProtNLM"/>
    </source>
</evidence>
<protein>
    <recommendedName>
        <fullName evidence="4">HEAT repeat domain-containing protein</fullName>
    </recommendedName>
</protein>
<evidence type="ECO:0000313" key="3">
    <source>
        <dbReference type="Proteomes" id="UP000239388"/>
    </source>
</evidence>
<dbReference type="AlphaFoldDB" id="A0A2S8FDE6"/>
<feature type="chain" id="PRO_5015728144" description="HEAT repeat domain-containing protein" evidence="1">
    <location>
        <begin position="24"/>
        <end position="294"/>
    </location>
</feature>
<evidence type="ECO:0000256" key="1">
    <source>
        <dbReference type="SAM" id="SignalP"/>
    </source>
</evidence>
<dbReference type="SUPFAM" id="SSF48431">
    <property type="entry name" value="Lipovitellin-phosvitin complex, superhelical domain"/>
    <property type="match status" value="1"/>
</dbReference>